<proteinExistence type="predicted"/>
<dbReference type="AlphaFoldDB" id="A0A915K5P2"/>
<accession>A0A915K5P2</accession>
<sequence>MKKEYQASRFISKADKKLHTLYHELESPKQTINKKDTFCAFEIFGCAFEPAAFLKPATLLNRLRFCLPFSTGTLLLLREMLTKKSRDVNEKIKSKFYARNQD</sequence>
<keyword evidence="1" id="KW-1185">Reference proteome</keyword>
<protein>
    <submittedName>
        <fullName evidence="2">Uncharacterized protein</fullName>
    </submittedName>
</protein>
<name>A0A915K5P2_ROMCU</name>
<dbReference type="Proteomes" id="UP000887565">
    <property type="component" value="Unplaced"/>
</dbReference>
<dbReference type="WBParaSite" id="nRc.2.0.1.t33658-RA">
    <property type="protein sequence ID" value="nRc.2.0.1.t33658-RA"/>
    <property type="gene ID" value="nRc.2.0.1.g33658"/>
</dbReference>
<organism evidence="1 2">
    <name type="scientific">Romanomermis culicivorax</name>
    <name type="common">Nematode worm</name>
    <dbReference type="NCBI Taxonomy" id="13658"/>
    <lineage>
        <taxon>Eukaryota</taxon>
        <taxon>Metazoa</taxon>
        <taxon>Ecdysozoa</taxon>
        <taxon>Nematoda</taxon>
        <taxon>Enoplea</taxon>
        <taxon>Dorylaimia</taxon>
        <taxon>Mermithida</taxon>
        <taxon>Mermithoidea</taxon>
        <taxon>Mermithidae</taxon>
        <taxon>Romanomermis</taxon>
    </lineage>
</organism>
<evidence type="ECO:0000313" key="1">
    <source>
        <dbReference type="Proteomes" id="UP000887565"/>
    </source>
</evidence>
<reference evidence="2" key="1">
    <citation type="submission" date="2022-11" db="UniProtKB">
        <authorList>
            <consortium name="WormBaseParasite"/>
        </authorList>
    </citation>
    <scope>IDENTIFICATION</scope>
</reference>
<evidence type="ECO:0000313" key="2">
    <source>
        <dbReference type="WBParaSite" id="nRc.2.0.1.t33658-RA"/>
    </source>
</evidence>